<gene>
    <name evidence="6" type="primary">proC</name>
    <name evidence="11" type="ORF">IDH44_07855</name>
</gene>
<dbReference type="Proteomes" id="UP000621560">
    <property type="component" value="Unassembled WGS sequence"/>
</dbReference>
<keyword evidence="2 6" id="KW-0641">Proline biosynthesis</keyword>
<proteinExistence type="inferred from homology"/>
<dbReference type="Gene3D" id="3.40.50.720">
    <property type="entry name" value="NAD(P)-binding Rossmann-like Domain"/>
    <property type="match status" value="1"/>
</dbReference>
<dbReference type="AlphaFoldDB" id="A0A927GRW5"/>
<evidence type="ECO:0000256" key="5">
    <source>
        <dbReference type="ARBA" id="ARBA00058118"/>
    </source>
</evidence>
<evidence type="ECO:0000256" key="3">
    <source>
        <dbReference type="ARBA" id="ARBA00022857"/>
    </source>
</evidence>
<keyword evidence="3 6" id="KW-0521">NADP</keyword>
<dbReference type="InterPro" id="IPR028939">
    <property type="entry name" value="P5C_Rdtase_cat_N"/>
</dbReference>
<evidence type="ECO:0000259" key="9">
    <source>
        <dbReference type="Pfam" id="PF03807"/>
    </source>
</evidence>
<sequence>MHDHEPGNAAAARQEASGLYGKKLAFYGAGSMAEAIVRGLLTRELTQPQQITMINRADAARLEALRSRYGVQAPSEGGAKLEALKGAEIVVLAMKPKDAAQALRQFGEIVRPGQLLVSVIAGLRIAAIERLVGRDVPIVRTMPNTSSTIGLGVTGISFSERVSPQARAMATAMFEAVGTAEVVDEPLLDAVTAVSGSGPAYAYYLMEQMIAAGQQLGLDADAARALTVQTLRGAAEMVLATGEQPAELRRKVMSPGGTTEAAIRTLDAHGFPEGVQRAMARAAERAGELGDSIEEGLQSS</sequence>
<evidence type="ECO:0000256" key="1">
    <source>
        <dbReference type="ARBA" id="ARBA00005525"/>
    </source>
</evidence>
<comment type="similarity">
    <text evidence="1 6">Belongs to the pyrroline-5-carboxylate reductase family.</text>
</comment>
<evidence type="ECO:0000256" key="2">
    <source>
        <dbReference type="ARBA" id="ARBA00022650"/>
    </source>
</evidence>
<dbReference type="HAMAP" id="MF_01925">
    <property type="entry name" value="P5C_reductase"/>
    <property type="match status" value="1"/>
</dbReference>
<dbReference type="EMBL" id="JACXIZ010000014">
    <property type="protein sequence ID" value="MBD2845102.1"/>
    <property type="molecule type" value="Genomic_DNA"/>
</dbReference>
<feature type="binding site" evidence="8">
    <location>
        <begin position="93"/>
        <end position="96"/>
    </location>
    <ligand>
        <name>NADP(+)</name>
        <dbReference type="ChEBI" id="CHEBI:58349"/>
    </ligand>
</feature>
<evidence type="ECO:0000313" key="11">
    <source>
        <dbReference type="EMBL" id="MBD2845102.1"/>
    </source>
</evidence>
<dbReference type="InterPro" id="IPR008927">
    <property type="entry name" value="6-PGluconate_DH-like_C_sf"/>
</dbReference>
<evidence type="ECO:0000256" key="8">
    <source>
        <dbReference type="PIRSR" id="PIRSR000193-1"/>
    </source>
</evidence>
<comment type="caution">
    <text evidence="11">The sequence shown here is derived from an EMBL/GenBank/DDBJ whole genome shotgun (WGS) entry which is preliminary data.</text>
</comment>
<dbReference type="SUPFAM" id="SSF48179">
    <property type="entry name" value="6-phosphogluconate dehydrogenase C-terminal domain-like"/>
    <property type="match status" value="1"/>
</dbReference>
<comment type="catalytic activity">
    <reaction evidence="6">
        <text>L-proline + NADP(+) = (S)-1-pyrroline-5-carboxylate + NADPH + 2 H(+)</text>
        <dbReference type="Rhea" id="RHEA:14109"/>
        <dbReference type="ChEBI" id="CHEBI:15378"/>
        <dbReference type="ChEBI" id="CHEBI:17388"/>
        <dbReference type="ChEBI" id="CHEBI:57783"/>
        <dbReference type="ChEBI" id="CHEBI:58349"/>
        <dbReference type="ChEBI" id="CHEBI:60039"/>
        <dbReference type="EC" id="1.5.1.2"/>
    </reaction>
</comment>
<dbReference type="PIRSF" id="PIRSF000193">
    <property type="entry name" value="Pyrrol-5-carb_rd"/>
    <property type="match status" value="1"/>
</dbReference>
<dbReference type="FunFam" id="1.10.3730.10:FF:000001">
    <property type="entry name" value="Pyrroline-5-carboxylate reductase"/>
    <property type="match status" value="1"/>
</dbReference>
<dbReference type="PANTHER" id="PTHR11645">
    <property type="entry name" value="PYRROLINE-5-CARBOXYLATE REDUCTASE"/>
    <property type="match status" value="1"/>
</dbReference>
<dbReference type="InterPro" id="IPR029036">
    <property type="entry name" value="P5CR_dimer"/>
</dbReference>
<dbReference type="GO" id="GO:0005737">
    <property type="term" value="C:cytoplasm"/>
    <property type="evidence" value="ECO:0007669"/>
    <property type="project" value="UniProtKB-SubCell"/>
</dbReference>
<evidence type="ECO:0000256" key="4">
    <source>
        <dbReference type="ARBA" id="ARBA00023002"/>
    </source>
</evidence>
<keyword evidence="6" id="KW-0963">Cytoplasm</keyword>
<dbReference type="Pfam" id="PF14748">
    <property type="entry name" value="P5CR_dimer"/>
    <property type="match status" value="1"/>
</dbReference>
<keyword evidence="4 6" id="KW-0560">Oxidoreductase</keyword>
<dbReference type="InterPro" id="IPR000304">
    <property type="entry name" value="Pyrroline-COOH_reductase"/>
</dbReference>
<protein>
    <recommendedName>
        <fullName evidence="6 7">Pyrroline-5-carboxylate reductase</fullName>
        <shortName evidence="6">P5C reductase</shortName>
        <shortName evidence="6">P5CR</shortName>
        <ecNumber evidence="6 7">1.5.1.2</ecNumber>
    </recommendedName>
    <alternativeName>
        <fullName evidence="6">PCA reductase</fullName>
    </alternativeName>
</protein>
<evidence type="ECO:0000256" key="7">
    <source>
        <dbReference type="NCBIfam" id="TIGR00112"/>
    </source>
</evidence>
<dbReference type="Gene3D" id="1.10.3730.10">
    <property type="entry name" value="ProC C-terminal domain-like"/>
    <property type="match status" value="1"/>
</dbReference>
<dbReference type="NCBIfam" id="TIGR00112">
    <property type="entry name" value="proC"/>
    <property type="match status" value="1"/>
</dbReference>
<dbReference type="PANTHER" id="PTHR11645:SF49">
    <property type="entry name" value="PYRROLINE-5-CARBOXYLATE REDUCTASE 1"/>
    <property type="match status" value="1"/>
</dbReference>
<reference evidence="11" key="1">
    <citation type="submission" date="2020-09" db="EMBL/GenBank/DDBJ databases">
        <title>A novel bacterium of genus Paenibacillus, isolated from South China Sea.</title>
        <authorList>
            <person name="Huang H."/>
            <person name="Mo K."/>
            <person name="Hu Y."/>
        </authorList>
    </citation>
    <scope>NUCLEOTIDE SEQUENCE</scope>
    <source>
        <strain evidence="11">IB182496</strain>
    </source>
</reference>
<dbReference type="RefSeq" id="WP_190916403.1">
    <property type="nucleotide sequence ID" value="NZ_JACXIZ010000014.1"/>
</dbReference>
<dbReference type="GO" id="GO:0055129">
    <property type="term" value="P:L-proline biosynthetic process"/>
    <property type="evidence" value="ECO:0007669"/>
    <property type="project" value="UniProtKB-UniRule"/>
</dbReference>
<organism evidence="11 12">
    <name type="scientific">Paenibacillus sabuli</name>
    <dbReference type="NCBI Taxonomy" id="2772509"/>
    <lineage>
        <taxon>Bacteria</taxon>
        <taxon>Bacillati</taxon>
        <taxon>Bacillota</taxon>
        <taxon>Bacilli</taxon>
        <taxon>Bacillales</taxon>
        <taxon>Paenibacillaceae</taxon>
        <taxon>Paenibacillus</taxon>
    </lineage>
</organism>
<evidence type="ECO:0000259" key="10">
    <source>
        <dbReference type="Pfam" id="PF14748"/>
    </source>
</evidence>
<dbReference type="InterPro" id="IPR036291">
    <property type="entry name" value="NAD(P)-bd_dom_sf"/>
</dbReference>
<keyword evidence="6" id="KW-0028">Amino-acid biosynthesis</keyword>
<feature type="domain" description="Pyrroline-5-carboxylate reductase catalytic N-terminal" evidence="9">
    <location>
        <begin position="23"/>
        <end position="122"/>
    </location>
</feature>
<comment type="function">
    <text evidence="5 6">Catalyzes the reduction of 1-pyrroline-5-carboxylate (PCA) to L-proline.</text>
</comment>
<comment type="catalytic activity">
    <reaction evidence="6">
        <text>L-proline + NAD(+) = (S)-1-pyrroline-5-carboxylate + NADH + 2 H(+)</text>
        <dbReference type="Rhea" id="RHEA:14105"/>
        <dbReference type="ChEBI" id="CHEBI:15378"/>
        <dbReference type="ChEBI" id="CHEBI:17388"/>
        <dbReference type="ChEBI" id="CHEBI:57540"/>
        <dbReference type="ChEBI" id="CHEBI:57945"/>
        <dbReference type="ChEBI" id="CHEBI:60039"/>
        <dbReference type="EC" id="1.5.1.2"/>
    </reaction>
</comment>
<comment type="subcellular location">
    <subcellularLocation>
        <location evidence="6">Cytoplasm</location>
    </subcellularLocation>
</comment>
<dbReference type="GO" id="GO:0004735">
    <property type="term" value="F:pyrroline-5-carboxylate reductase activity"/>
    <property type="evidence" value="ECO:0007669"/>
    <property type="project" value="UniProtKB-UniRule"/>
</dbReference>
<evidence type="ECO:0000256" key="6">
    <source>
        <dbReference type="HAMAP-Rule" id="MF_01925"/>
    </source>
</evidence>
<name>A0A927GRW5_9BACL</name>
<dbReference type="SUPFAM" id="SSF51735">
    <property type="entry name" value="NAD(P)-binding Rossmann-fold domains"/>
    <property type="match status" value="1"/>
</dbReference>
<dbReference type="EC" id="1.5.1.2" evidence="6 7"/>
<feature type="domain" description="Pyrroline-5-carboxylate reductase dimerisation" evidence="10">
    <location>
        <begin position="185"/>
        <end position="289"/>
    </location>
</feature>
<comment type="pathway">
    <text evidence="6">Amino-acid biosynthesis; L-proline biosynthesis; L-proline from L-glutamate 5-semialdehyde: step 1/1.</text>
</comment>
<evidence type="ECO:0000313" key="12">
    <source>
        <dbReference type="Proteomes" id="UP000621560"/>
    </source>
</evidence>
<dbReference type="Pfam" id="PF03807">
    <property type="entry name" value="F420_oxidored"/>
    <property type="match status" value="1"/>
</dbReference>
<accession>A0A927GRW5</accession>
<keyword evidence="12" id="KW-1185">Reference proteome</keyword>